<evidence type="ECO:0000313" key="1">
    <source>
        <dbReference type="EMBL" id="NBN78677.1"/>
    </source>
</evidence>
<dbReference type="Proteomes" id="UP000586722">
    <property type="component" value="Unassembled WGS sequence"/>
</dbReference>
<sequence length="91" mass="9632">MRAAAFAEYLDRLFDLGTGHLGWTAAETLDTNLDHIRRAADARHELISSVLKAVFPPAPTPPGGDGVAGKLMRFASSHNGMIAARAASETT</sequence>
<dbReference type="EMBL" id="JAABLQ010000001">
    <property type="protein sequence ID" value="NBN78677.1"/>
    <property type="molecule type" value="Genomic_DNA"/>
</dbReference>
<gene>
    <name evidence="1" type="ORF">GWI72_10405</name>
</gene>
<comment type="caution">
    <text evidence="1">The sequence shown here is derived from an EMBL/GenBank/DDBJ whole genome shotgun (WGS) entry which is preliminary data.</text>
</comment>
<proteinExistence type="predicted"/>
<name>A0A7X5J8M7_9HYPH</name>
<evidence type="ECO:0000313" key="2">
    <source>
        <dbReference type="Proteomes" id="UP000586722"/>
    </source>
</evidence>
<protein>
    <submittedName>
        <fullName evidence="1">Uncharacterized protein</fullName>
    </submittedName>
</protein>
<accession>A0A7X5J8M7</accession>
<dbReference type="RefSeq" id="WP_161708589.1">
    <property type="nucleotide sequence ID" value="NZ_JAABLQ010000001.1"/>
</dbReference>
<keyword evidence="2" id="KW-1185">Reference proteome</keyword>
<dbReference type="AlphaFoldDB" id="A0A7X5J8M7"/>
<organism evidence="1 2">
    <name type="scientific">Pannonibacter tanglangensis</name>
    <dbReference type="NCBI Taxonomy" id="2750084"/>
    <lineage>
        <taxon>Bacteria</taxon>
        <taxon>Pseudomonadati</taxon>
        <taxon>Pseudomonadota</taxon>
        <taxon>Alphaproteobacteria</taxon>
        <taxon>Hyphomicrobiales</taxon>
        <taxon>Stappiaceae</taxon>
        <taxon>Pannonibacter</taxon>
    </lineage>
</organism>
<reference evidence="2" key="1">
    <citation type="submission" date="2020-01" db="EMBL/GenBank/DDBJ databases">
        <authorList>
            <person name="Fang Y."/>
            <person name="Sun R."/>
            <person name="Nie L."/>
            <person name="He J."/>
            <person name="Hao L."/>
            <person name="Wang L."/>
            <person name="Su S."/>
            <person name="Lv E."/>
            <person name="Zhang Z."/>
            <person name="Xie R."/>
            <person name="Liu H."/>
        </authorList>
    </citation>
    <scope>NUCLEOTIDE SEQUENCE [LARGE SCALE GENOMIC DNA]</scope>
    <source>
        <strain evidence="2">XCT-53</strain>
    </source>
</reference>